<evidence type="ECO:0000313" key="2">
    <source>
        <dbReference type="EMBL" id="EMA49191.1"/>
    </source>
</evidence>
<dbReference type="Pfam" id="PF00753">
    <property type="entry name" value="Lactamase_B"/>
    <property type="match status" value="1"/>
</dbReference>
<evidence type="ECO:0000259" key="1">
    <source>
        <dbReference type="SMART" id="SM00849"/>
    </source>
</evidence>
<keyword evidence="3" id="KW-1185">Reference proteome</keyword>
<dbReference type="InterPro" id="IPR001279">
    <property type="entry name" value="Metallo-B-lactamas"/>
</dbReference>
<dbReference type="STRING" id="1227456.C450_18048"/>
<dbReference type="EMBL" id="AOME01000079">
    <property type="protein sequence ID" value="EMA49191.1"/>
    <property type="molecule type" value="Genomic_DNA"/>
</dbReference>
<dbReference type="SUPFAM" id="SSF56281">
    <property type="entry name" value="Metallo-hydrolase/oxidoreductase"/>
    <property type="match status" value="1"/>
</dbReference>
<feature type="domain" description="Metallo-beta-lactamase" evidence="1">
    <location>
        <begin position="16"/>
        <end position="203"/>
    </location>
</feature>
<proteinExistence type="predicted"/>
<dbReference type="RefSeq" id="WP_005045713.1">
    <property type="nucleotide sequence ID" value="NZ_AOME01000079.1"/>
</dbReference>
<comment type="caution">
    <text evidence="2">The sequence shown here is derived from an EMBL/GenBank/DDBJ whole genome shotgun (WGS) entry which is preliminary data.</text>
</comment>
<organism evidence="2 3">
    <name type="scientific">Halococcus salifodinae DSM 8989</name>
    <dbReference type="NCBI Taxonomy" id="1227456"/>
    <lineage>
        <taxon>Archaea</taxon>
        <taxon>Methanobacteriati</taxon>
        <taxon>Methanobacteriota</taxon>
        <taxon>Stenosarchaea group</taxon>
        <taxon>Halobacteria</taxon>
        <taxon>Halobacteriales</taxon>
        <taxon>Halococcaceae</taxon>
        <taxon>Halococcus</taxon>
    </lineage>
</organism>
<dbReference type="OrthoDB" id="197151at2157"/>
<dbReference type="CDD" id="cd07721">
    <property type="entry name" value="yflN-like_MBL-fold"/>
    <property type="match status" value="1"/>
</dbReference>
<dbReference type="Gene3D" id="3.60.15.10">
    <property type="entry name" value="Ribonuclease Z/Hydroxyacylglutathione hydrolase-like"/>
    <property type="match status" value="1"/>
</dbReference>
<dbReference type="PATRIC" id="fig|1227456.3.peg.3669"/>
<name>M0MU92_9EURY</name>
<dbReference type="InterPro" id="IPR050855">
    <property type="entry name" value="NDM-1-like"/>
</dbReference>
<dbReference type="PANTHER" id="PTHR42951">
    <property type="entry name" value="METALLO-BETA-LACTAMASE DOMAIN-CONTAINING"/>
    <property type="match status" value="1"/>
</dbReference>
<dbReference type="Proteomes" id="UP000011625">
    <property type="component" value="Unassembled WGS sequence"/>
</dbReference>
<gene>
    <name evidence="2" type="ORF">C450_18048</name>
</gene>
<dbReference type="InterPro" id="IPR036866">
    <property type="entry name" value="RibonucZ/Hydroxyglut_hydro"/>
</dbReference>
<protein>
    <submittedName>
        <fullName evidence="2">Beta-lactamase</fullName>
    </submittedName>
</protein>
<dbReference type="AlphaFoldDB" id="M0MU92"/>
<accession>M0MU92</accession>
<evidence type="ECO:0000313" key="3">
    <source>
        <dbReference type="Proteomes" id="UP000011625"/>
    </source>
</evidence>
<sequence length="223" mass="23351">MATQLGDGIWWFGLRGVNAYLVEDDVLTLVDAGTPLDAGAIAAGIEAAGHAVADVERVLLTHYDLDHVGTLDRLDDLDAVVRTGAADAAMLTGETNPPWRNHKGALQRATGTFLGCDLPVAAIDDGEEVGSFTAYHTPGHTPGHTAFVSEERSAGFLGDLVFEGGGSLDASPWLVSYDTREAAASVRSLAERAPAFDVLGMGHGVPFVRDGDQRLADLAGSLR</sequence>
<dbReference type="PANTHER" id="PTHR42951:SF4">
    <property type="entry name" value="ACYL-COENZYME A THIOESTERASE MBLAC2"/>
    <property type="match status" value="1"/>
</dbReference>
<dbReference type="SMART" id="SM00849">
    <property type="entry name" value="Lactamase_B"/>
    <property type="match status" value="1"/>
</dbReference>
<reference evidence="2 3" key="1">
    <citation type="journal article" date="2014" name="PLoS Genet.">
        <title>Phylogenetically driven sequencing of extremely halophilic archaea reveals strategies for static and dynamic osmo-response.</title>
        <authorList>
            <person name="Becker E.A."/>
            <person name="Seitzer P.M."/>
            <person name="Tritt A."/>
            <person name="Larsen D."/>
            <person name="Krusor M."/>
            <person name="Yao A.I."/>
            <person name="Wu D."/>
            <person name="Madern D."/>
            <person name="Eisen J.A."/>
            <person name="Darling A.E."/>
            <person name="Facciotti M.T."/>
        </authorList>
    </citation>
    <scope>NUCLEOTIDE SEQUENCE [LARGE SCALE GENOMIC DNA]</scope>
    <source>
        <strain evidence="2 3">DSM 8989</strain>
    </source>
</reference>